<protein>
    <submittedName>
        <fullName evidence="3">Uncharacterized protein</fullName>
    </submittedName>
</protein>
<accession>I4YP10</accession>
<proteinExistence type="predicted"/>
<organism evidence="3 4">
    <name type="scientific">Microvirga lotononidis</name>
    <dbReference type="NCBI Taxonomy" id="864069"/>
    <lineage>
        <taxon>Bacteria</taxon>
        <taxon>Pseudomonadati</taxon>
        <taxon>Pseudomonadota</taxon>
        <taxon>Alphaproteobacteria</taxon>
        <taxon>Hyphomicrobiales</taxon>
        <taxon>Methylobacteriaceae</taxon>
        <taxon>Microvirga</taxon>
    </lineage>
</organism>
<dbReference type="Proteomes" id="UP000003947">
    <property type="component" value="Unassembled WGS sequence"/>
</dbReference>
<feature type="region of interest" description="Disordered" evidence="2">
    <location>
        <begin position="1"/>
        <end position="34"/>
    </location>
</feature>
<reference evidence="3 4" key="1">
    <citation type="submission" date="2012-02" db="EMBL/GenBank/DDBJ databases">
        <title>Improved High-Quality Draft sequence of Microvirga sp. WSM3557.</title>
        <authorList>
            <consortium name="US DOE Joint Genome Institute"/>
            <person name="Lucas S."/>
            <person name="Han J."/>
            <person name="Lapidus A."/>
            <person name="Cheng J.-F."/>
            <person name="Goodwin L."/>
            <person name="Pitluck S."/>
            <person name="Peters L."/>
            <person name="Zhang X."/>
            <person name="Detter J.C."/>
            <person name="Han C."/>
            <person name="Tapia R."/>
            <person name="Land M."/>
            <person name="Hauser L."/>
            <person name="Kyrpides N."/>
            <person name="Ivanova N."/>
            <person name="Pagani I."/>
            <person name="Brau L."/>
            <person name="Yates R."/>
            <person name="O'Hara G."/>
            <person name="Rui T."/>
            <person name="Howieson J."/>
            <person name="Reeve W."/>
            <person name="Woyke T."/>
        </authorList>
    </citation>
    <scope>NUCLEOTIDE SEQUENCE [LARGE SCALE GENOMIC DNA]</scope>
    <source>
        <strain evidence="3 4">WSM3557</strain>
    </source>
</reference>
<dbReference type="EMBL" id="JH660647">
    <property type="protein sequence ID" value="EIM25702.1"/>
    <property type="molecule type" value="Genomic_DNA"/>
</dbReference>
<feature type="coiled-coil region" evidence="1">
    <location>
        <begin position="182"/>
        <end position="216"/>
    </location>
</feature>
<dbReference type="STRING" id="864069.MicloDRAFT_00064290"/>
<evidence type="ECO:0000313" key="4">
    <source>
        <dbReference type="Proteomes" id="UP000003947"/>
    </source>
</evidence>
<name>I4YP10_9HYPH</name>
<gene>
    <name evidence="3" type="ORF">MicloDRAFT_00064290</name>
</gene>
<dbReference type="AlphaFoldDB" id="I4YP10"/>
<evidence type="ECO:0000313" key="3">
    <source>
        <dbReference type="EMBL" id="EIM25702.1"/>
    </source>
</evidence>
<evidence type="ECO:0000256" key="1">
    <source>
        <dbReference type="SAM" id="Coils"/>
    </source>
</evidence>
<keyword evidence="1" id="KW-0175">Coiled coil</keyword>
<sequence precursor="true">MSQSDFVRVEREGASLTGPGSCRSDQAASGVLPLTGGDPLREAAQPVAVHAIAVTLTKDIPNGKNIQTCLRIYNDAASKDEATGRAIASAMEDNPEHQLFTVCGGEIFVARPRVSDEHSKSEDRDSGLSAQHASAVGIHAETPDHTPQISPSSDNLVERLNSHATALAAGYPHAREVVASDLREAAQVLSTLKAERDEAIREREEARDRLDEVMNATEEGTDALIARIMAMPDEVVLRIKPDDLREAEAALSSMRKTLESVDNFAVRIAGRKDYAIPLHVLEQVEEALGKSRAALSQETEAGNG</sequence>
<dbReference type="PATRIC" id="fig|864069.3.peg.6883"/>
<keyword evidence="4" id="KW-1185">Reference proteome</keyword>
<evidence type="ECO:0000256" key="2">
    <source>
        <dbReference type="SAM" id="MobiDB-lite"/>
    </source>
</evidence>
<dbReference type="HOGENOM" id="CLU_914704_0_0_5"/>